<comment type="caution">
    <text evidence="2">The sequence shown here is derived from an EMBL/GenBank/DDBJ whole genome shotgun (WGS) entry which is preliminary data.</text>
</comment>
<protein>
    <submittedName>
        <fullName evidence="2">Programmed cell death antitoxin YdcD</fullName>
    </submittedName>
</protein>
<dbReference type="AlphaFoldDB" id="A0A1Q8QIB1"/>
<dbReference type="GO" id="GO:0006355">
    <property type="term" value="P:regulation of DNA-templated transcription"/>
    <property type="evidence" value="ECO:0007669"/>
    <property type="project" value="InterPro"/>
</dbReference>
<proteinExistence type="predicted"/>
<accession>A0A1Q8QIB1</accession>
<dbReference type="Pfam" id="PF01402">
    <property type="entry name" value="RHH_1"/>
    <property type="match status" value="1"/>
</dbReference>
<keyword evidence="3" id="KW-1185">Reference proteome</keyword>
<feature type="domain" description="Ribbon-helix-helix protein CopG" evidence="1">
    <location>
        <begin position="6"/>
        <end position="41"/>
    </location>
</feature>
<evidence type="ECO:0000313" key="2">
    <source>
        <dbReference type="EMBL" id="OLN27074.1"/>
    </source>
</evidence>
<dbReference type="InterPro" id="IPR002145">
    <property type="entry name" value="CopG"/>
</dbReference>
<dbReference type="CDD" id="cd22231">
    <property type="entry name" value="RHH_NikR_HicB-like"/>
    <property type="match status" value="1"/>
</dbReference>
<dbReference type="SUPFAM" id="SSF47598">
    <property type="entry name" value="Ribbon-helix-helix"/>
    <property type="match status" value="1"/>
</dbReference>
<dbReference type="EMBL" id="MLBF01000064">
    <property type="protein sequence ID" value="OLN27074.1"/>
    <property type="molecule type" value="Genomic_DNA"/>
</dbReference>
<dbReference type="Proteomes" id="UP000186102">
    <property type="component" value="Unassembled WGS sequence"/>
</dbReference>
<gene>
    <name evidence="2" type="ORF">DSOL_4741</name>
</gene>
<evidence type="ECO:0000259" key="1">
    <source>
        <dbReference type="Pfam" id="PF01402"/>
    </source>
</evidence>
<dbReference type="InterPro" id="IPR013321">
    <property type="entry name" value="Arc_rbn_hlx_hlx"/>
</dbReference>
<evidence type="ECO:0000313" key="3">
    <source>
        <dbReference type="Proteomes" id="UP000186102"/>
    </source>
</evidence>
<dbReference type="STRING" id="1888891.DSOL_4741"/>
<sequence length="93" mass="10922">MLAESKRIMISLPESLLAEVDGIVTVEKRNRSEFIREALNNILHERRKKGIHEQMRRGYLEMAQLNLSIARELFSAEQEVLECYEVTMVECQR</sequence>
<name>A0A1Q8QIB1_9FIRM</name>
<organism evidence="2 3">
    <name type="scientific">Desulfosporosinus metallidurans</name>
    <dbReference type="NCBI Taxonomy" id="1888891"/>
    <lineage>
        <taxon>Bacteria</taxon>
        <taxon>Bacillati</taxon>
        <taxon>Bacillota</taxon>
        <taxon>Clostridia</taxon>
        <taxon>Eubacteriales</taxon>
        <taxon>Desulfitobacteriaceae</taxon>
        <taxon>Desulfosporosinus</taxon>
    </lineage>
</organism>
<dbReference type="Gene3D" id="1.10.1220.10">
    <property type="entry name" value="Met repressor-like"/>
    <property type="match status" value="1"/>
</dbReference>
<dbReference type="InterPro" id="IPR010985">
    <property type="entry name" value="Ribbon_hlx_hlx"/>
</dbReference>
<reference evidence="2 3" key="1">
    <citation type="submission" date="2016-09" db="EMBL/GenBank/DDBJ databases">
        <title>Complete genome of Desulfosporosinus sp. OL.</title>
        <authorList>
            <person name="Mardanov A."/>
            <person name="Beletsky A."/>
            <person name="Panova A."/>
            <person name="Karnachuk O."/>
            <person name="Ravin N."/>
        </authorList>
    </citation>
    <scope>NUCLEOTIDE SEQUENCE [LARGE SCALE GENOMIC DNA]</scope>
    <source>
        <strain evidence="2 3">OL</strain>
    </source>
</reference>